<protein>
    <submittedName>
        <fullName evidence="1">Uncharacterized protein</fullName>
    </submittedName>
</protein>
<reference evidence="1" key="1">
    <citation type="submission" date="2023-07" db="EMBL/GenBank/DDBJ databases">
        <title>draft genome sequence of fig (Ficus carica).</title>
        <authorList>
            <person name="Takahashi T."/>
            <person name="Nishimura K."/>
        </authorList>
    </citation>
    <scope>NUCLEOTIDE SEQUENCE</scope>
</reference>
<proteinExistence type="predicted"/>
<organism evidence="1 2">
    <name type="scientific">Ficus carica</name>
    <name type="common">Common fig</name>
    <dbReference type="NCBI Taxonomy" id="3494"/>
    <lineage>
        <taxon>Eukaryota</taxon>
        <taxon>Viridiplantae</taxon>
        <taxon>Streptophyta</taxon>
        <taxon>Embryophyta</taxon>
        <taxon>Tracheophyta</taxon>
        <taxon>Spermatophyta</taxon>
        <taxon>Magnoliopsida</taxon>
        <taxon>eudicotyledons</taxon>
        <taxon>Gunneridae</taxon>
        <taxon>Pentapetalae</taxon>
        <taxon>rosids</taxon>
        <taxon>fabids</taxon>
        <taxon>Rosales</taxon>
        <taxon>Moraceae</taxon>
        <taxon>Ficeae</taxon>
        <taxon>Ficus</taxon>
    </lineage>
</organism>
<dbReference type="AlphaFoldDB" id="A0AA88IZ57"/>
<dbReference type="Proteomes" id="UP001187192">
    <property type="component" value="Unassembled WGS sequence"/>
</dbReference>
<evidence type="ECO:0000313" key="1">
    <source>
        <dbReference type="EMBL" id="GMN58025.1"/>
    </source>
</evidence>
<gene>
    <name evidence="1" type="ORF">TIFTF001_027114</name>
</gene>
<dbReference type="EMBL" id="BTGU01000074">
    <property type="protein sequence ID" value="GMN58025.1"/>
    <property type="molecule type" value="Genomic_DNA"/>
</dbReference>
<accession>A0AA88IZ57</accession>
<sequence length="44" mass="4672">MEAPKQTGSSAFAAQSVLLARNVSGINVEEIDIENPRPGERAFA</sequence>
<keyword evidence="2" id="KW-1185">Reference proteome</keyword>
<evidence type="ECO:0000313" key="2">
    <source>
        <dbReference type="Proteomes" id="UP001187192"/>
    </source>
</evidence>
<name>A0AA88IZ57_FICCA</name>
<comment type="caution">
    <text evidence="1">The sequence shown here is derived from an EMBL/GenBank/DDBJ whole genome shotgun (WGS) entry which is preliminary data.</text>
</comment>